<dbReference type="AlphaFoldDB" id="A0A8J3VYY1"/>
<organism evidence="1 2">
    <name type="scientific">Sphaerimonospora thailandensis</name>
    <dbReference type="NCBI Taxonomy" id="795644"/>
    <lineage>
        <taxon>Bacteria</taxon>
        <taxon>Bacillati</taxon>
        <taxon>Actinomycetota</taxon>
        <taxon>Actinomycetes</taxon>
        <taxon>Streptosporangiales</taxon>
        <taxon>Streptosporangiaceae</taxon>
        <taxon>Sphaerimonospora</taxon>
    </lineage>
</organism>
<name>A0A8J3VYY1_9ACTN</name>
<dbReference type="Proteomes" id="UP000610966">
    <property type="component" value="Unassembled WGS sequence"/>
</dbReference>
<comment type="caution">
    <text evidence="1">The sequence shown here is derived from an EMBL/GenBank/DDBJ whole genome shotgun (WGS) entry which is preliminary data.</text>
</comment>
<reference evidence="1" key="1">
    <citation type="submission" date="2021-01" db="EMBL/GenBank/DDBJ databases">
        <title>Whole genome shotgun sequence of Sphaerimonospora thailandensis NBRC 107569.</title>
        <authorList>
            <person name="Komaki H."/>
            <person name="Tamura T."/>
        </authorList>
    </citation>
    <scope>NUCLEOTIDE SEQUENCE</scope>
    <source>
        <strain evidence="1">NBRC 107569</strain>
    </source>
</reference>
<evidence type="ECO:0000313" key="2">
    <source>
        <dbReference type="Proteomes" id="UP000610966"/>
    </source>
</evidence>
<keyword evidence="2" id="KW-1185">Reference proteome</keyword>
<evidence type="ECO:0000313" key="1">
    <source>
        <dbReference type="EMBL" id="GIH69468.1"/>
    </source>
</evidence>
<accession>A0A8J3VYY1</accession>
<protein>
    <submittedName>
        <fullName evidence="1">Uncharacterized protein</fullName>
    </submittedName>
</protein>
<proteinExistence type="predicted"/>
<dbReference type="EMBL" id="BOOG01000015">
    <property type="protein sequence ID" value="GIH69468.1"/>
    <property type="molecule type" value="Genomic_DNA"/>
</dbReference>
<sequence length="103" mass="11360">MPARPPLAEGLPLAPRHDLPALPAVPHLRLDQPGVRRLVRHREEADMTTPRPRTTCPTCGRAVVQRRDGTPAAHYPPLDRLDLTWTGRAGGHCRAGRDGEVTR</sequence>
<gene>
    <name evidence="1" type="ORF">Mth01_17210</name>
</gene>